<name>A0A6J6MQT0_9ZZZZ</name>
<dbReference type="AlphaFoldDB" id="A0A6J6MQT0"/>
<keyword evidence="2" id="KW-0812">Transmembrane</keyword>
<gene>
    <name evidence="3" type="ORF">UFOPK2334_00832</name>
</gene>
<proteinExistence type="predicted"/>
<protein>
    <submittedName>
        <fullName evidence="3">Unannotated protein</fullName>
    </submittedName>
</protein>
<keyword evidence="2" id="KW-0472">Membrane</keyword>
<feature type="transmembrane region" description="Helical" evidence="2">
    <location>
        <begin position="21"/>
        <end position="47"/>
    </location>
</feature>
<evidence type="ECO:0000313" key="3">
    <source>
        <dbReference type="EMBL" id="CAB4675919.1"/>
    </source>
</evidence>
<organism evidence="3">
    <name type="scientific">freshwater metagenome</name>
    <dbReference type="NCBI Taxonomy" id="449393"/>
    <lineage>
        <taxon>unclassified sequences</taxon>
        <taxon>metagenomes</taxon>
        <taxon>ecological metagenomes</taxon>
    </lineage>
</organism>
<reference evidence="3" key="1">
    <citation type="submission" date="2020-05" db="EMBL/GenBank/DDBJ databases">
        <authorList>
            <person name="Chiriac C."/>
            <person name="Salcher M."/>
            <person name="Ghai R."/>
            <person name="Kavagutti S V."/>
        </authorList>
    </citation>
    <scope>NUCLEOTIDE SEQUENCE</scope>
</reference>
<evidence type="ECO:0000256" key="1">
    <source>
        <dbReference type="SAM" id="MobiDB-lite"/>
    </source>
</evidence>
<dbReference type="EMBL" id="CAEZXA010000062">
    <property type="protein sequence ID" value="CAB4675919.1"/>
    <property type="molecule type" value="Genomic_DNA"/>
</dbReference>
<sequence>MKLNVFNKMPKKLRALPIWSCVSAVICAPVSVSVLYLAGIAALIAFANSTSDFDPSPLTRMSSNRPGFARNSDAVVGSNNAKVAPPGERTSPYEAIPTSVNSRLPDCATTFTVSPTTYLPFFADASSSATSFGPMGHSPCEIVHKAPLNFIATLPNVGGPWPSEPRGFPSLPIMRANA</sequence>
<keyword evidence="2" id="KW-1133">Transmembrane helix</keyword>
<feature type="region of interest" description="Disordered" evidence="1">
    <location>
        <begin position="69"/>
        <end position="92"/>
    </location>
</feature>
<evidence type="ECO:0000256" key="2">
    <source>
        <dbReference type="SAM" id="Phobius"/>
    </source>
</evidence>
<accession>A0A6J6MQT0</accession>